<protein>
    <recommendedName>
        <fullName evidence="5">Glutathione S-transferase</fullName>
    </recommendedName>
</protein>
<name>A0A9P3H1B5_9FUNG</name>
<dbReference type="Gene3D" id="3.40.30.10">
    <property type="entry name" value="Glutaredoxin"/>
    <property type="match status" value="1"/>
</dbReference>
<evidence type="ECO:0000313" key="4">
    <source>
        <dbReference type="Proteomes" id="UP000827284"/>
    </source>
</evidence>
<dbReference type="InterPro" id="IPR036282">
    <property type="entry name" value="Glutathione-S-Trfase_C_sf"/>
</dbReference>
<proteinExistence type="predicted"/>
<organism evidence="3 4">
    <name type="scientific">Entomortierella parvispora</name>
    <dbReference type="NCBI Taxonomy" id="205924"/>
    <lineage>
        <taxon>Eukaryota</taxon>
        <taxon>Fungi</taxon>
        <taxon>Fungi incertae sedis</taxon>
        <taxon>Mucoromycota</taxon>
        <taxon>Mortierellomycotina</taxon>
        <taxon>Mortierellomycetes</taxon>
        <taxon>Mortierellales</taxon>
        <taxon>Mortierellaceae</taxon>
        <taxon>Entomortierella</taxon>
    </lineage>
</organism>
<reference evidence="3" key="1">
    <citation type="submission" date="2021-11" db="EMBL/GenBank/DDBJ databases">
        <authorList>
            <person name="Herlambang A."/>
            <person name="Guo Y."/>
            <person name="Takashima Y."/>
            <person name="Nishizawa T."/>
        </authorList>
    </citation>
    <scope>NUCLEOTIDE SEQUENCE</scope>
    <source>
        <strain evidence="3">E1425</strain>
    </source>
</reference>
<comment type="caution">
    <text evidence="3">The sequence shown here is derived from an EMBL/GenBank/DDBJ whole genome shotgun (WGS) entry which is preliminary data.</text>
</comment>
<dbReference type="SUPFAM" id="SSF52833">
    <property type="entry name" value="Thioredoxin-like"/>
    <property type="match status" value="1"/>
</dbReference>
<dbReference type="GO" id="GO:0006749">
    <property type="term" value="P:glutathione metabolic process"/>
    <property type="evidence" value="ECO:0007669"/>
    <property type="project" value="TreeGrafter"/>
</dbReference>
<gene>
    <name evidence="3" type="ORF">EMPS_00219</name>
</gene>
<dbReference type="SUPFAM" id="SSF47616">
    <property type="entry name" value="GST C-terminal domain-like"/>
    <property type="match status" value="1"/>
</dbReference>
<dbReference type="Gene3D" id="1.20.1050.10">
    <property type="match status" value="1"/>
</dbReference>
<evidence type="ECO:0000259" key="2">
    <source>
        <dbReference type="PROSITE" id="PS50405"/>
    </source>
</evidence>
<evidence type="ECO:0000313" key="3">
    <source>
        <dbReference type="EMBL" id="GJJ67873.1"/>
    </source>
</evidence>
<dbReference type="InterPro" id="IPR004046">
    <property type="entry name" value="GST_C"/>
</dbReference>
<dbReference type="PANTHER" id="PTHR11571:SF150">
    <property type="entry name" value="GLUTATHIONE S-TRANSFERASE"/>
    <property type="match status" value="1"/>
</dbReference>
<feature type="domain" description="GST C-terminal" evidence="2">
    <location>
        <begin position="104"/>
        <end position="237"/>
    </location>
</feature>
<dbReference type="Proteomes" id="UP000827284">
    <property type="component" value="Unassembled WGS sequence"/>
</dbReference>
<dbReference type="AlphaFoldDB" id="A0A9P3H1B5"/>
<dbReference type="GO" id="GO:0004364">
    <property type="term" value="F:glutathione transferase activity"/>
    <property type="evidence" value="ECO:0007669"/>
    <property type="project" value="TreeGrafter"/>
</dbReference>
<dbReference type="PROSITE" id="PS50404">
    <property type="entry name" value="GST_NTER"/>
    <property type="match status" value="1"/>
</dbReference>
<dbReference type="Pfam" id="PF14497">
    <property type="entry name" value="GST_C_3"/>
    <property type="match status" value="1"/>
</dbReference>
<dbReference type="PROSITE" id="PS50405">
    <property type="entry name" value="GST_CTER"/>
    <property type="match status" value="1"/>
</dbReference>
<dbReference type="InterPro" id="IPR004045">
    <property type="entry name" value="Glutathione_S-Trfase_N"/>
</dbReference>
<keyword evidence="4" id="KW-1185">Reference proteome</keyword>
<dbReference type="PANTHER" id="PTHR11571">
    <property type="entry name" value="GLUTATHIONE S-TRANSFERASE"/>
    <property type="match status" value="1"/>
</dbReference>
<evidence type="ECO:0000259" key="1">
    <source>
        <dbReference type="PROSITE" id="PS50404"/>
    </source>
</evidence>
<sequence length="240" mass="27777">MVTASMNLSTEKMSELAMAKDNKYTMLYFPFHGVVTALRAIMFMSGAEYEFTHPVEWSKEKALTPLGAMPVLYEETKSGEVLELCELTPIEFYFGQKYGYTGSNLWEENLIRMYHSSSQSVFDKLVTTVVRAPKENYEQMMEIFLTKIVPEWIEYHERALVKNGSNGHYVGNKLSLADIKTATIIENFIAISEDRLLSREKTPAIFAVYDELEKEPKYQLWKASSEWKAYDELNKKLFSF</sequence>
<reference evidence="3" key="2">
    <citation type="journal article" date="2022" name="Microbiol. Resour. Announc.">
        <title>Whole-Genome Sequence of Entomortierella parvispora E1425, a Mucoromycotan Fungus Associated with Burkholderiaceae-Related Endosymbiotic Bacteria.</title>
        <authorList>
            <person name="Herlambang A."/>
            <person name="Guo Y."/>
            <person name="Takashima Y."/>
            <person name="Narisawa K."/>
            <person name="Ohta H."/>
            <person name="Nishizawa T."/>
        </authorList>
    </citation>
    <scope>NUCLEOTIDE SEQUENCE</scope>
    <source>
        <strain evidence="3">E1425</strain>
    </source>
</reference>
<feature type="domain" description="GST N-terminal" evidence="1">
    <location>
        <begin position="22"/>
        <end position="102"/>
    </location>
</feature>
<accession>A0A9P3H1B5</accession>
<dbReference type="EMBL" id="BQFW01000001">
    <property type="protein sequence ID" value="GJJ67873.1"/>
    <property type="molecule type" value="Genomic_DNA"/>
</dbReference>
<dbReference type="OrthoDB" id="414243at2759"/>
<evidence type="ECO:0008006" key="5">
    <source>
        <dbReference type="Google" id="ProtNLM"/>
    </source>
</evidence>
<dbReference type="InterPro" id="IPR036249">
    <property type="entry name" value="Thioredoxin-like_sf"/>
</dbReference>
<dbReference type="InterPro" id="IPR010987">
    <property type="entry name" value="Glutathione-S-Trfase_C-like"/>
</dbReference>
<dbReference type="InterPro" id="IPR050213">
    <property type="entry name" value="GST_superfamily"/>
</dbReference>